<keyword evidence="4" id="KW-1003">Cell membrane</keyword>
<organism evidence="12 13">
    <name type="scientific">Anaeromyxobacter oryzae</name>
    <dbReference type="NCBI Taxonomy" id="2918170"/>
    <lineage>
        <taxon>Bacteria</taxon>
        <taxon>Pseudomonadati</taxon>
        <taxon>Myxococcota</taxon>
        <taxon>Myxococcia</taxon>
        <taxon>Myxococcales</taxon>
        <taxon>Cystobacterineae</taxon>
        <taxon>Anaeromyxobacteraceae</taxon>
        <taxon>Anaeromyxobacter</taxon>
    </lineage>
</organism>
<dbReference type="NCBIfam" id="TIGR01352">
    <property type="entry name" value="tonB_Cterm"/>
    <property type="match status" value="1"/>
</dbReference>
<dbReference type="PANTHER" id="PTHR33446:SF2">
    <property type="entry name" value="PROTEIN TONB"/>
    <property type="match status" value="1"/>
</dbReference>
<evidence type="ECO:0000256" key="8">
    <source>
        <dbReference type="ARBA" id="ARBA00022989"/>
    </source>
</evidence>
<dbReference type="PANTHER" id="PTHR33446">
    <property type="entry name" value="PROTEIN TONB-RELATED"/>
    <property type="match status" value="1"/>
</dbReference>
<evidence type="ECO:0000259" key="11">
    <source>
        <dbReference type="PROSITE" id="PS52015"/>
    </source>
</evidence>
<dbReference type="Pfam" id="PF03544">
    <property type="entry name" value="TonB_C"/>
    <property type="match status" value="1"/>
</dbReference>
<feature type="region of interest" description="Disordered" evidence="10">
    <location>
        <begin position="154"/>
        <end position="175"/>
    </location>
</feature>
<dbReference type="InterPro" id="IPR006260">
    <property type="entry name" value="TonB/TolA_C"/>
</dbReference>
<evidence type="ECO:0000256" key="9">
    <source>
        <dbReference type="ARBA" id="ARBA00023136"/>
    </source>
</evidence>
<dbReference type="InterPro" id="IPR051045">
    <property type="entry name" value="TonB-dependent_transducer"/>
</dbReference>
<evidence type="ECO:0000256" key="3">
    <source>
        <dbReference type="ARBA" id="ARBA00022448"/>
    </source>
</evidence>
<name>A0ABM7WW17_9BACT</name>
<evidence type="ECO:0000256" key="7">
    <source>
        <dbReference type="ARBA" id="ARBA00022927"/>
    </source>
</evidence>
<comment type="similarity">
    <text evidence="2">Belongs to the TonB family.</text>
</comment>
<dbReference type="RefSeq" id="WP_248361931.1">
    <property type="nucleotide sequence ID" value="NZ_AP025591.1"/>
</dbReference>
<keyword evidence="5" id="KW-0997">Cell inner membrane</keyword>
<proteinExistence type="inferred from homology"/>
<feature type="compositionally biased region" description="Pro residues" evidence="10">
    <location>
        <begin position="75"/>
        <end position="103"/>
    </location>
</feature>
<dbReference type="SUPFAM" id="SSF74653">
    <property type="entry name" value="TolA/TonB C-terminal domain"/>
    <property type="match status" value="1"/>
</dbReference>
<evidence type="ECO:0000313" key="12">
    <source>
        <dbReference type="EMBL" id="BDG03701.1"/>
    </source>
</evidence>
<feature type="region of interest" description="Disordered" evidence="10">
    <location>
        <begin position="39"/>
        <end position="107"/>
    </location>
</feature>
<reference evidence="13" key="1">
    <citation type="journal article" date="2022" name="Int. J. Syst. Evol. Microbiol.">
        <title>Anaeromyxobacter oryzae sp. nov., Anaeromyxobacter diazotrophicus sp. nov. and Anaeromyxobacter paludicola sp. nov., isolated from paddy soils.</title>
        <authorList>
            <person name="Itoh H."/>
            <person name="Xu Z."/>
            <person name="Mise K."/>
            <person name="Masuda Y."/>
            <person name="Ushijima N."/>
            <person name="Hayakawa C."/>
            <person name="Shiratori Y."/>
            <person name="Senoo K."/>
        </authorList>
    </citation>
    <scope>NUCLEOTIDE SEQUENCE [LARGE SCALE GENOMIC DNA]</scope>
    <source>
        <strain evidence="13">Red232</strain>
    </source>
</reference>
<sequence>MTVRGPAAVVLSAALHGGLALAILRLPAAPRSEEVPVELVAVAQPEPPAPPPPAPAPPAAPAAPAPRLAARPRVPAAPPPRAAPAPPPPNAPPPPDAAPPSRAPPRIGISMEATTTATGMAAPAGNTLYGAMPRTAPDPKEVRPYQAERYAAPDEVTTPARPSGGCSPPDDEYPAEARRAGVEGRVVLRLLVDEHGAVADAVVVEDPGHGFGAAAVASVRRHCRFQPARRGDTPVASWIRYSFRYELR</sequence>
<keyword evidence="9" id="KW-0472">Membrane</keyword>
<evidence type="ECO:0000256" key="2">
    <source>
        <dbReference type="ARBA" id="ARBA00006555"/>
    </source>
</evidence>
<evidence type="ECO:0000256" key="1">
    <source>
        <dbReference type="ARBA" id="ARBA00004383"/>
    </source>
</evidence>
<evidence type="ECO:0000256" key="10">
    <source>
        <dbReference type="SAM" id="MobiDB-lite"/>
    </source>
</evidence>
<dbReference type="EMBL" id="AP025591">
    <property type="protein sequence ID" value="BDG03701.1"/>
    <property type="molecule type" value="Genomic_DNA"/>
</dbReference>
<keyword evidence="8" id="KW-1133">Transmembrane helix</keyword>
<feature type="compositionally biased region" description="Pro residues" evidence="10">
    <location>
        <begin position="45"/>
        <end position="64"/>
    </location>
</feature>
<dbReference type="Proteomes" id="UP001162891">
    <property type="component" value="Chromosome"/>
</dbReference>
<comment type="subcellular location">
    <subcellularLocation>
        <location evidence="1">Cell inner membrane</location>
        <topology evidence="1">Single-pass membrane protein</topology>
        <orientation evidence="1">Periplasmic side</orientation>
    </subcellularLocation>
</comment>
<keyword evidence="3" id="KW-0813">Transport</keyword>
<evidence type="ECO:0000256" key="4">
    <source>
        <dbReference type="ARBA" id="ARBA00022475"/>
    </source>
</evidence>
<feature type="compositionally biased region" description="Low complexity" evidence="10">
    <location>
        <begin position="65"/>
        <end position="74"/>
    </location>
</feature>
<accession>A0ABM7WW17</accession>
<keyword evidence="13" id="KW-1185">Reference proteome</keyword>
<feature type="region of interest" description="Disordered" evidence="10">
    <location>
        <begin position="119"/>
        <end position="140"/>
    </location>
</feature>
<dbReference type="Gene3D" id="3.30.1150.10">
    <property type="match status" value="1"/>
</dbReference>
<protein>
    <recommendedName>
        <fullName evidence="11">TonB C-terminal domain-containing protein</fullName>
    </recommendedName>
</protein>
<dbReference type="PROSITE" id="PS52015">
    <property type="entry name" value="TONB_CTD"/>
    <property type="match status" value="1"/>
</dbReference>
<evidence type="ECO:0000256" key="5">
    <source>
        <dbReference type="ARBA" id="ARBA00022519"/>
    </source>
</evidence>
<gene>
    <name evidence="12" type="ORF">AMOR_26970</name>
</gene>
<keyword evidence="6" id="KW-0812">Transmembrane</keyword>
<evidence type="ECO:0000256" key="6">
    <source>
        <dbReference type="ARBA" id="ARBA00022692"/>
    </source>
</evidence>
<feature type="domain" description="TonB C-terminal" evidence="11">
    <location>
        <begin position="158"/>
        <end position="248"/>
    </location>
</feature>
<evidence type="ECO:0000313" key="13">
    <source>
        <dbReference type="Proteomes" id="UP001162891"/>
    </source>
</evidence>
<keyword evidence="7" id="KW-0653">Protein transport</keyword>
<dbReference type="InterPro" id="IPR037682">
    <property type="entry name" value="TonB_C"/>
</dbReference>